<feature type="transmembrane region" description="Helical" evidence="6">
    <location>
        <begin position="117"/>
        <end position="139"/>
    </location>
</feature>
<feature type="transmembrane region" description="Helical" evidence="6">
    <location>
        <begin position="195"/>
        <end position="218"/>
    </location>
</feature>
<dbReference type="Pfam" id="PF01545">
    <property type="entry name" value="Cation_efflux"/>
    <property type="match status" value="1"/>
</dbReference>
<organism evidence="8 9">
    <name type="scientific">Ruania alkalisoli</name>
    <dbReference type="NCBI Taxonomy" id="2779775"/>
    <lineage>
        <taxon>Bacteria</taxon>
        <taxon>Bacillati</taxon>
        <taxon>Actinomycetota</taxon>
        <taxon>Actinomycetes</taxon>
        <taxon>Micrococcales</taxon>
        <taxon>Ruaniaceae</taxon>
        <taxon>Ruania</taxon>
    </lineage>
</organism>
<proteinExistence type="predicted"/>
<dbReference type="SUPFAM" id="SSF161111">
    <property type="entry name" value="Cation efflux protein transmembrane domain-like"/>
    <property type="match status" value="1"/>
</dbReference>
<dbReference type="InterPro" id="IPR027469">
    <property type="entry name" value="Cation_efflux_TMD_sf"/>
</dbReference>
<keyword evidence="2" id="KW-0813">Transport</keyword>
<dbReference type="InterPro" id="IPR040177">
    <property type="entry name" value="SLC30A9"/>
</dbReference>
<sequence>MSEKSPEAPQSVLTVVIALIANALVAAAKTVAAVLSGSASMVAEAAHSWADTGNEALLLVAERRGAKPADAAHPLGYGRAAFVWSMVAAFGLFVAGSIVSITHGISELGNREEVADYTLSYVVLAVAFVLEGISFTQALRQTRSDAARARVHPFRFVLGTSQTTLRAVFFEDLAALVGLLVAAGGLAAHQLTGDAIYDAIGSICVGVLLGVVALILLVRNGQFLVGQSVDGLARKTLLERLRTAPGVERVTFAHMEYVGPAKIFVVASVDLTEDDRESVLQQRLQAVEDHLDAHPLVQRTVLSLAAPGEDELLAEW</sequence>
<dbReference type="RefSeq" id="WP_193495657.1">
    <property type="nucleotide sequence ID" value="NZ_CP063169.1"/>
</dbReference>
<keyword evidence="3 6" id="KW-0812">Transmembrane</keyword>
<comment type="subcellular location">
    <subcellularLocation>
        <location evidence="1">Membrane</location>
        <topology evidence="1">Multi-pass membrane protein</topology>
    </subcellularLocation>
</comment>
<feature type="transmembrane region" description="Helical" evidence="6">
    <location>
        <begin position="81"/>
        <end position="105"/>
    </location>
</feature>
<dbReference type="AlphaFoldDB" id="A0A7M1SPH1"/>
<evidence type="ECO:0000256" key="4">
    <source>
        <dbReference type="ARBA" id="ARBA00022989"/>
    </source>
</evidence>
<dbReference type="PANTHER" id="PTHR13414:SF9">
    <property type="entry name" value="PROTON-COUPLED ZINC ANTIPORTER SLC30A9, MITOCHONDRIAL"/>
    <property type="match status" value="1"/>
</dbReference>
<keyword evidence="4 6" id="KW-1133">Transmembrane helix</keyword>
<gene>
    <name evidence="8" type="ORF">IM660_11575</name>
</gene>
<evidence type="ECO:0000259" key="7">
    <source>
        <dbReference type="Pfam" id="PF01545"/>
    </source>
</evidence>
<evidence type="ECO:0000313" key="9">
    <source>
        <dbReference type="Proteomes" id="UP000593758"/>
    </source>
</evidence>
<evidence type="ECO:0000256" key="6">
    <source>
        <dbReference type="SAM" id="Phobius"/>
    </source>
</evidence>
<dbReference type="InterPro" id="IPR058533">
    <property type="entry name" value="Cation_efflux_TM"/>
</dbReference>
<evidence type="ECO:0000256" key="1">
    <source>
        <dbReference type="ARBA" id="ARBA00004141"/>
    </source>
</evidence>
<keyword evidence="5 6" id="KW-0472">Membrane</keyword>
<feature type="transmembrane region" description="Helical" evidence="6">
    <location>
        <begin position="12"/>
        <end position="35"/>
    </location>
</feature>
<dbReference type="Proteomes" id="UP000593758">
    <property type="component" value="Chromosome"/>
</dbReference>
<dbReference type="GO" id="GO:0008324">
    <property type="term" value="F:monoatomic cation transmembrane transporter activity"/>
    <property type="evidence" value="ECO:0007669"/>
    <property type="project" value="InterPro"/>
</dbReference>
<dbReference type="InterPro" id="IPR002524">
    <property type="entry name" value="Cation_efflux"/>
</dbReference>
<dbReference type="GO" id="GO:0006829">
    <property type="term" value="P:zinc ion transport"/>
    <property type="evidence" value="ECO:0007669"/>
    <property type="project" value="InterPro"/>
</dbReference>
<name>A0A7M1SPH1_9MICO</name>
<keyword evidence="9" id="KW-1185">Reference proteome</keyword>
<dbReference type="KEGG" id="halt:IM660_11575"/>
<dbReference type="GO" id="GO:0016020">
    <property type="term" value="C:membrane"/>
    <property type="evidence" value="ECO:0007669"/>
    <property type="project" value="UniProtKB-SubCell"/>
</dbReference>
<dbReference type="Gene3D" id="1.20.1510.10">
    <property type="entry name" value="Cation efflux protein transmembrane domain"/>
    <property type="match status" value="1"/>
</dbReference>
<accession>A0A7M1SPH1</accession>
<evidence type="ECO:0000313" key="8">
    <source>
        <dbReference type="EMBL" id="QOR69341.1"/>
    </source>
</evidence>
<dbReference type="EMBL" id="CP063169">
    <property type="protein sequence ID" value="QOR69341.1"/>
    <property type="molecule type" value="Genomic_DNA"/>
</dbReference>
<dbReference type="PANTHER" id="PTHR13414">
    <property type="entry name" value="HUEL-CATION TRANSPORTER"/>
    <property type="match status" value="1"/>
</dbReference>
<feature type="transmembrane region" description="Helical" evidence="6">
    <location>
        <begin position="168"/>
        <end position="189"/>
    </location>
</feature>
<protein>
    <submittedName>
        <fullName evidence="8">Cation diffusion facilitator family transporter</fullName>
    </submittedName>
</protein>
<evidence type="ECO:0000256" key="3">
    <source>
        <dbReference type="ARBA" id="ARBA00022692"/>
    </source>
</evidence>
<reference evidence="8 9" key="1">
    <citation type="submission" date="2020-10" db="EMBL/GenBank/DDBJ databases">
        <title>Haloactinobacterium sp. RN3S43, a bacterium isolated from saline soil.</title>
        <authorList>
            <person name="Sun J.-Q."/>
        </authorList>
    </citation>
    <scope>NUCLEOTIDE SEQUENCE [LARGE SCALE GENOMIC DNA]</scope>
    <source>
        <strain evidence="8 9">RN3S43</strain>
    </source>
</reference>
<dbReference type="NCBIfam" id="TIGR01297">
    <property type="entry name" value="CDF"/>
    <property type="match status" value="1"/>
</dbReference>
<evidence type="ECO:0000256" key="2">
    <source>
        <dbReference type="ARBA" id="ARBA00022448"/>
    </source>
</evidence>
<feature type="domain" description="Cation efflux protein transmembrane" evidence="7">
    <location>
        <begin position="15"/>
        <end position="224"/>
    </location>
</feature>
<evidence type="ECO:0000256" key="5">
    <source>
        <dbReference type="ARBA" id="ARBA00023136"/>
    </source>
</evidence>